<evidence type="ECO:0000313" key="12">
    <source>
        <dbReference type="Proteomes" id="UP000462760"/>
    </source>
</evidence>
<evidence type="ECO:0000256" key="1">
    <source>
        <dbReference type="ARBA" id="ARBA00005380"/>
    </source>
</evidence>
<evidence type="ECO:0000256" key="3">
    <source>
        <dbReference type="ARBA" id="ARBA00022741"/>
    </source>
</evidence>
<comment type="catalytic activity">
    <reaction evidence="7">
        <text>D-tagatofuranose 6-phosphate + ATP = D-tagatofuranose 1,6-bisphosphate + ADP + H(+)</text>
        <dbReference type="Rhea" id="RHEA:12420"/>
        <dbReference type="ChEBI" id="CHEBI:15378"/>
        <dbReference type="ChEBI" id="CHEBI:30616"/>
        <dbReference type="ChEBI" id="CHEBI:58694"/>
        <dbReference type="ChEBI" id="CHEBI:58695"/>
        <dbReference type="ChEBI" id="CHEBI:456216"/>
        <dbReference type="EC" id="2.7.1.144"/>
    </reaction>
</comment>
<keyword evidence="7" id="KW-0423">Lactose metabolism</keyword>
<dbReference type="GO" id="GO:0005988">
    <property type="term" value="P:lactose metabolic process"/>
    <property type="evidence" value="ECO:0007669"/>
    <property type="project" value="UniProtKB-KW"/>
</dbReference>
<dbReference type="OrthoDB" id="9801219at2"/>
<dbReference type="InterPro" id="IPR011611">
    <property type="entry name" value="PfkB_dom"/>
</dbReference>
<comment type="function">
    <text evidence="8">Catalyzes the ATP-dependent phosphorylation of fructose-l-phosphate to fructose-l,6-bisphosphate.</text>
</comment>
<dbReference type="PANTHER" id="PTHR46566">
    <property type="entry name" value="1-PHOSPHOFRUCTOKINASE-RELATED"/>
    <property type="match status" value="1"/>
</dbReference>
<organism evidence="11 12">
    <name type="scientific">Anaerosalibacter bizertensis</name>
    <dbReference type="NCBI Taxonomy" id="932217"/>
    <lineage>
        <taxon>Bacteria</taxon>
        <taxon>Bacillati</taxon>
        <taxon>Bacillota</taxon>
        <taxon>Tissierellia</taxon>
        <taxon>Tissierellales</taxon>
        <taxon>Sporanaerobacteraceae</taxon>
        <taxon>Anaerosalibacter</taxon>
    </lineage>
</organism>
<evidence type="ECO:0000256" key="5">
    <source>
        <dbReference type="ARBA" id="ARBA00022840"/>
    </source>
</evidence>
<dbReference type="Pfam" id="PF00294">
    <property type="entry name" value="PfkB"/>
    <property type="match status" value="1"/>
</dbReference>
<dbReference type="RefSeq" id="WP_154484176.1">
    <property type="nucleotide sequence ID" value="NZ_JAHLOA010000020.1"/>
</dbReference>
<evidence type="ECO:0000313" key="13">
    <source>
        <dbReference type="Proteomes" id="UP001108123"/>
    </source>
</evidence>
<evidence type="ECO:0000256" key="4">
    <source>
        <dbReference type="ARBA" id="ARBA00022777"/>
    </source>
</evidence>
<dbReference type="Proteomes" id="UP001108123">
    <property type="component" value="Unassembled WGS sequence"/>
</dbReference>
<dbReference type="PIRSF" id="PIRSF000535">
    <property type="entry name" value="1PFK/6PFK/LacC"/>
    <property type="match status" value="1"/>
</dbReference>
<reference evidence="10" key="2">
    <citation type="submission" date="2022-01" db="EMBL/GenBank/DDBJ databases">
        <title>Collection of gut derived symbiotic bacterial strains cultured from healthy donors.</title>
        <authorList>
            <person name="Lin H."/>
            <person name="Kohout C."/>
            <person name="Waligurski E."/>
            <person name="Pamer E.G."/>
        </authorList>
    </citation>
    <scope>NUCLEOTIDE SEQUENCE</scope>
    <source>
        <strain evidence="10">MSK.14.39</strain>
    </source>
</reference>
<evidence type="ECO:0000256" key="6">
    <source>
        <dbReference type="ARBA" id="ARBA00047745"/>
    </source>
</evidence>
<dbReference type="PANTHER" id="PTHR46566:SF2">
    <property type="entry name" value="ATP-DEPENDENT 6-PHOSPHOFRUCTOKINASE ISOZYME 2"/>
    <property type="match status" value="1"/>
</dbReference>
<name>A0A844FHN0_9FIRM</name>
<dbReference type="NCBIfam" id="TIGR03828">
    <property type="entry name" value="pfkB"/>
    <property type="match status" value="1"/>
</dbReference>
<accession>A0A844FHN0</accession>
<dbReference type="FunFam" id="3.40.1190.20:FF:000001">
    <property type="entry name" value="Phosphofructokinase"/>
    <property type="match status" value="1"/>
</dbReference>
<comment type="catalytic activity">
    <reaction evidence="6 8">
        <text>beta-D-fructose 1-phosphate + ATP = beta-D-fructose 1,6-bisphosphate + ADP + H(+)</text>
        <dbReference type="Rhea" id="RHEA:14213"/>
        <dbReference type="ChEBI" id="CHEBI:15378"/>
        <dbReference type="ChEBI" id="CHEBI:30616"/>
        <dbReference type="ChEBI" id="CHEBI:32966"/>
        <dbReference type="ChEBI" id="CHEBI:138881"/>
        <dbReference type="ChEBI" id="CHEBI:456216"/>
        <dbReference type="EC" id="2.7.1.56"/>
    </reaction>
</comment>
<dbReference type="AlphaFoldDB" id="A0A844FHN0"/>
<evidence type="ECO:0000256" key="2">
    <source>
        <dbReference type="ARBA" id="ARBA00022679"/>
    </source>
</evidence>
<dbReference type="PROSITE" id="PS00584">
    <property type="entry name" value="PFKB_KINASES_2"/>
    <property type="match status" value="1"/>
</dbReference>
<dbReference type="CDD" id="cd01164">
    <property type="entry name" value="FruK_PfkB_like"/>
    <property type="match status" value="1"/>
</dbReference>
<evidence type="ECO:0000313" key="11">
    <source>
        <dbReference type="EMBL" id="MSS43494.1"/>
    </source>
</evidence>
<comment type="similarity">
    <text evidence="7">Belongs to the carbohydrate kinase PfkB family. LacC subfamily.</text>
</comment>
<feature type="domain" description="Carbohydrate kinase PfkB" evidence="9">
    <location>
        <begin position="7"/>
        <end position="291"/>
    </location>
</feature>
<keyword evidence="13" id="KW-1185">Reference proteome</keyword>
<dbReference type="GO" id="GO:0044281">
    <property type="term" value="P:small molecule metabolic process"/>
    <property type="evidence" value="ECO:0007669"/>
    <property type="project" value="UniProtKB-ARBA"/>
</dbReference>
<keyword evidence="4 8" id="KW-0418">Kinase</keyword>
<comment type="caution">
    <text evidence="11">The sequence shown here is derived from an EMBL/GenBank/DDBJ whole genome shotgun (WGS) entry which is preliminary data.</text>
</comment>
<dbReference type="GO" id="GO:0009024">
    <property type="term" value="F:tagatose-6-phosphate kinase activity"/>
    <property type="evidence" value="ECO:0007669"/>
    <property type="project" value="UniProtKB-EC"/>
</dbReference>
<evidence type="ECO:0000259" key="9">
    <source>
        <dbReference type="Pfam" id="PF00294"/>
    </source>
</evidence>
<reference evidence="11 12" key="1">
    <citation type="submission" date="2019-08" db="EMBL/GenBank/DDBJ databases">
        <title>In-depth cultivation of the pig gut microbiome towards novel bacterial diversity and tailored functional studies.</title>
        <authorList>
            <person name="Wylensek D."/>
            <person name="Hitch T.C.A."/>
            <person name="Clavel T."/>
        </authorList>
    </citation>
    <scope>NUCLEOTIDE SEQUENCE [LARGE SCALE GENOMIC DNA]</scope>
    <source>
        <strain evidence="11 12">Med78-601-WT-4W-RMD-3</strain>
    </source>
</reference>
<dbReference type="GO" id="GO:0005829">
    <property type="term" value="C:cytosol"/>
    <property type="evidence" value="ECO:0007669"/>
    <property type="project" value="TreeGrafter"/>
</dbReference>
<protein>
    <recommendedName>
        <fullName evidence="7">Tagatose-6-phosphate kinase</fullName>
        <ecNumber evidence="7">2.7.1.144</ecNumber>
    </recommendedName>
</protein>
<dbReference type="InterPro" id="IPR002173">
    <property type="entry name" value="Carboh/pur_kinase_PfkB_CS"/>
</dbReference>
<keyword evidence="2 7" id="KW-0808">Transferase</keyword>
<comment type="pathway">
    <text evidence="7">Carbohydrate metabolism; D-tagatose 6-phosphate degradation; D-glyceraldehyde 3-phosphate and glycerone phosphate from D-tagatose 6-phosphate: step 1/2.</text>
</comment>
<comment type="similarity">
    <text evidence="1">Belongs to the carbohydrate kinase pfkB family.</text>
</comment>
<dbReference type="GO" id="GO:0008662">
    <property type="term" value="F:1-phosphofructokinase activity"/>
    <property type="evidence" value="ECO:0007669"/>
    <property type="project" value="UniProtKB-UniRule"/>
</dbReference>
<keyword evidence="5 7" id="KW-0067">ATP-binding</keyword>
<dbReference type="Proteomes" id="UP000462760">
    <property type="component" value="Unassembled WGS sequence"/>
</dbReference>
<dbReference type="InterPro" id="IPR029056">
    <property type="entry name" value="Ribokinase-like"/>
</dbReference>
<dbReference type="Gene3D" id="3.40.1190.20">
    <property type="match status" value="1"/>
</dbReference>
<dbReference type="NCBIfam" id="TIGR03168">
    <property type="entry name" value="1-PFK"/>
    <property type="match status" value="1"/>
</dbReference>
<dbReference type="InterPro" id="IPR017583">
    <property type="entry name" value="Tagatose/fructose_Pkinase"/>
</dbReference>
<dbReference type="EMBL" id="VULR01000008">
    <property type="protein sequence ID" value="MSS43494.1"/>
    <property type="molecule type" value="Genomic_DNA"/>
</dbReference>
<evidence type="ECO:0000313" key="10">
    <source>
        <dbReference type="EMBL" id="MCG4565221.1"/>
    </source>
</evidence>
<dbReference type="EMBL" id="JAKNID010000023">
    <property type="protein sequence ID" value="MCG4565221.1"/>
    <property type="molecule type" value="Genomic_DNA"/>
</dbReference>
<dbReference type="GO" id="GO:0005524">
    <property type="term" value="F:ATP binding"/>
    <property type="evidence" value="ECO:0007669"/>
    <property type="project" value="UniProtKB-UniRule"/>
</dbReference>
<evidence type="ECO:0000256" key="7">
    <source>
        <dbReference type="PIRNR" id="PIRNR000535"/>
    </source>
</evidence>
<evidence type="ECO:0000256" key="8">
    <source>
        <dbReference type="RuleBase" id="RU369061"/>
    </source>
</evidence>
<sequence length="309" mass="34061">MIYTVTLNPAIDKTIILEELKKGEVNRILNSRVDVGGKGINVSKVLCSLNTRSICTGILGKENSDFFLKYLTNLGIDTNFHIISGENRTNIKIVEKTNYILTDINDRGFKMTMKDLDNFLSYFLFFVKEGDIVVISGSLPEGIDSDSYGYIIEKLKEKKAKVVLDADGEPLYYGMKSIPYAIKPNIDELKKVMEIDENDMDSILSGGKRLVDTGIKKVLISLGSKGAIYITEEGSFFSESFKVPVKSTVGAGDAMVAALAYAIKNQLNDIDTLKLATACAASKVMTEGTKKPDRLLINKIVKDVGIRQL</sequence>
<dbReference type="UniPathway" id="UPA00704">
    <property type="reaction ID" value="UER00715"/>
</dbReference>
<dbReference type="GO" id="GO:2001059">
    <property type="term" value="P:D-tagatose 6-phosphate catabolic process"/>
    <property type="evidence" value="ECO:0007669"/>
    <property type="project" value="UniProtKB-UniPathway"/>
</dbReference>
<dbReference type="SUPFAM" id="SSF53613">
    <property type="entry name" value="Ribokinase-like"/>
    <property type="match status" value="1"/>
</dbReference>
<dbReference type="GO" id="GO:0016052">
    <property type="term" value="P:carbohydrate catabolic process"/>
    <property type="evidence" value="ECO:0007669"/>
    <property type="project" value="UniProtKB-ARBA"/>
</dbReference>
<dbReference type="InterPro" id="IPR022463">
    <property type="entry name" value="1-PFruKinase"/>
</dbReference>
<dbReference type="EC" id="2.7.1.144" evidence="7"/>
<keyword evidence="3 7" id="KW-0547">Nucleotide-binding</keyword>
<gene>
    <name evidence="11" type="primary">pfkB</name>
    <name evidence="11" type="ORF">FYJ27_07095</name>
    <name evidence="10" type="ORF">L0P62_07155</name>
</gene>
<proteinExistence type="inferred from homology"/>